<dbReference type="Proteomes" id="UP001157109">
    <property type="component" value="Unassembled WGS sequence"/>
</dbReference>
<reference evidence="2" key="1">
    <citation type="journal article" date="2019" name="Int. J. Syst. Evol. Microbiol.">
        <title>The Global Catalogue of Microorganisms (GCM) 10K type strain sequencing project: providing services to taxonomists for standard genome sequencing and annotation.</title>
        <authorList>
            <consortium name="The Broad Institute Genomics Platform"/>
            <consortium name="The Broad Institute Genome Sequencing Center for Infectious Disease"/>
            <person name="Wu L."/>
            <person name="Ma J."/>
        </authorList>
    </citation>
    <scope>NUCLEOTIDE SEQUENCE [LARGE SCALE GENOMIC DNA]</scope>
    <source>
        <strain evidence="2">NBRC 105830</strain>
    </source>
</reference>
<dbReference type="RefSeq" id="WP_241441591.1">
    <property type="nucleotide sequence ID" value="NZ_BSUJ01000001.1"/>
</dbReference>
<dbReference type="EMBL" id="BSUJ01000001">
    <property type="protein sequence ID" value="GMA21331.1"/>
    <property type="molecule type" value="Genomic_DNA"/>
</dbReference>
<comment type="caution">
    <text evidence="1">The sequence shown here is derived from an EMBL/GenBank/DDBJ whole genome shotgun (WGS) entry which is preliminary data.</text>
</comment>
<gene>
    <name evidence="1" type="ORF">GCM10025862_33520</name>
</gene>
<evidence type="ECO:0000313" key="1">
    <source>
        <dbReference type="EMBL" id="GMA21331.1"/>
    </source>
</evidence>
<keyword evidence="2" id="KW-1185">Reference proteome</keyword>
<organism evidence="1 2">
    <name type="scientific">Arsenicicoccus piscis</name>
    <dbReference type="NCBI Taxonomy" id="673954"/>
    <lineage>
        <taxon>Bacteria</taxon>
        <taxon>Bacillati</taxon>
        <taxon>Actinomycetota</taxon>
        <taxon>Actinomycetes</taxon>
        <taxon>Micrococcales</taxon>
        <taxon>Intrasporangiaceae</taxon>
        <taxon>Arsenicicoccus</taxon>
    </lineage>
</organism>
<name>A0ABQ6HSR7_9MICO</name>
<accession>A0ABQ6HSR7</accession>
<protein>
    <recommendedName>
        <fullName evidence="3">Tetratricopeptide repeat protein</fullName>
    </recommendedName>
</protein>
<sequence length="152" mass="16169">MVTWEEITAAVGLTLSGAREEGGAALKRCWDQTAEGNHAERCVLAHYLADLEFDVSDEVVWDEQALANFAHVDDEDLAVLGIASARGLAPSLHLNLGDGYLRQGRLQEARAQLAAGLAHQDALADDGYGALIRNGLQDLSTRITAASGSADR</sequence>
<proteinExistence type="predicted"/>
<evidence type="ECO:0008006" key="3">
    <source>
        <dbReference type="Google" id="ProtNLM"/>
    </source>
</evidence>
<evidence type="ECO:0000313" key="2">
    <source>
        <dbReference type="Proteomes" id="UP001157109"/>
    </source>
</evidence>